<dbReference type="PANTHER" id="PTHR43028">
    <property type="entry name" value="3'(2'),5'-BISPHOSPHATE NUCLEOTIDASE 1"/>
    <property type="match status" value="1"/>
</dbReference>
<dbReference type="OrthoDB" id="9785695at2"/>
<sequence>MRPDDREIAELLRIARAASDLVMEVYATPFTVDLKGPDDPVTQADRRANTLICRALEASFPGEGILAEESVPGEAAAIRAVVRHPRVFYVDPLDGTREFADRNGDFAVMIGLSVAGRAALGVLVLPTTGEALVGWCPPEDGGDDEGAPGGPSDRGAFLEAADGSRHPLRVSSTHRPAEATAVISRSHPHPSLTPLLERLGVGRVVSCGSVGVKVARVVTGAADLYVHTGVGAKHWDSCGPEAVLRGAGGRFSDLRGAPIAYATEDLGLRHGLAATNGALHDAVLAAAAPR</sequence>
<dbReference type="EC" id="3.1.3.7" evidence="3"/>
<comment type="cofactor">
    <cofactor evidence="1">
        <name>Mg(2+)</name>
        <dbReference type="ChEBI" id="CHEBI:18420"/>
    </cofactor>
</comment>
<evidence type="ECO:0000256" key="2">
    <source>
        <dbReference type="SAM" id="MobiDB-lite"/>
    </source>
</evidence>
<dbReference type="InterPro" id="IPR020550">
    <property type="entry name" value="Inositol_monophosphatase_CS"/>
</dbReference>
<dbReference type="CDD" id="cd01638">
    <property type="entry name" value="CysQ"/>
    <property type="match status" value="1"/>
</dbReference>
<dbReference type="STRING" id="52.CMC5_018430"/>
<keyword evidence="1" id="KW-0460">Magnesium</keyword>
<keyword evidence="1" id="KW-0479">Metal-binding</keyword>
<gene>
    <name evidence="3" type="ORF">CMC5_018430</name>
</gene>
<evidence type="ECO:0000313" key="4">
    <source>
        <dbReference type="Proteomes" id="UP000067626"/>
    </source>
</evidence>
<dbReference type="GO" id="GO:0008441">
    <property type="term" value="F:3'(2'),5'-bisphosphate nucleotidase activity"/>
    <property type="evidence" value="ECO:0007669"/>
    <property type="project" value="UniProtKB-EC"/>
</dbReference>
<feature type="binding site" evidence="1">
    <location>
        <position position="93"/>
    </location>
    <ligand>
        <name>Mg(2+)</name>
        <dbReference type="ChEBI" id="CHEBI:18420"/>
        <label>2</label>
    </ligand>
</feature>
<dbReference type="EMBL" id="CP012159">
    <property type="protein sequence ID" value="AKT37701.1"/>
    <property type="molecule type" value="Genomic_DNA"/>
</dbReference>
<dbReference type="InterPro" id="IPR050725">
    <property type="entry name" value="CysQ/Inositol_MonoPase"/>
</dbReference>
<dbReference type="GO" id="GO:0046854">
    <property type="term" value="P:phosphatidylinositol phosphate biosynthetic process"/>
    <property type="evidence" value="ECO:0007669"/>
    <property type="project" value="InterPro"/>
</dbReference>
<dbReference type="KEGG" id="ccro:CMC5_018430"/>
<dbReference type="PRINTS" id="PR00377">
    <property type="entry name" value="IMPHPHTASES"/>
</dbReference>
<evidence type="ECO:0000313" key="3">
    <source>
        <dbReference type="EMBL" id="AKT37701.1"/>
    </source>
</evidence>
<dbReference type="Proteomes" id="UP000067626">
    <property type="component" value="Chromosome"/>
</dbReference>
<dbReference type="AlphaFoldDB" id="A0A0K1E9Z8"/>
<name>A0A0K1E9Z8_CHOCO</name>
<dbReference type="Pfam" id="PF00459">
    <property type="entry name" value="Inositol_P"/>
    <property type="match status" value="1"/>
</dbReference>
<keyword evidence="3" id="KW-0378">Hydrolase</keyword>
<dbReference type="PATRIC" id="fig|52.7.peg.1986"/>
<feature type="region of interest" description="Disordered" evidence="2">
    <location>
        <begin position="137"/>
        <end position="158"/>
    </location>
</feature>
<dbReference type="Gene3D" id="3.40.190.80">
    <property type="match status" value="1"/>
</dbReference>
<reference evidence="3 4" key="1">
    <citation type="submission" date="2015-07" db="EMBL/GenBank/DDBJ databases">
        <title>Genome analysis of myxobacterium Chondromyces crocatus Cm c5 reveals a high potential for natural compound synthesis and the genetic basis for the loss of fruiting body formation.</title>
        <authorList>
            <person name="Zaburannyi N."/>
            <person name="Bunk B."/>
            <person name="Maier J."/>
            <person name="Overmann J."/>
            <person name="Mueller R."/>
        </authorList>
    </citation>
    <scope>NUCLEOTIDE SEQUENCE [LARGE SCALE GENOMIC DNA]</scope>
    <source>
        <strain evidence="3 4">Cm c5</strain>
    </source>
</reference>
<feature type="binding site" evidence="1">
    <location>
        <position position="236"/>
    </location>
    <ligand>
        <name>Mg(2+)</name>
        <dbReference type="ChEBI" id="CHEBI:18420"/>
        <label>1</label>
        <note>catalytic</note>
    </ligand>
</feature>
<protein>
    <submittedName>
        <fullName evidence="3">3'-5'-bisphosphate nucleotidase</fullName>
        <ecNumber evidence="3">3.1.3.7</ecNumber>
    </submittedName>
</protein>
<accession>A0A0K1E9Z8</accession>
<feature type="binding site" evidence="1">
    <location>
        <position position="94"/>
    </location>
    <ligand>
        <name>Mg(2+)</name>
        <dbReference type="ChEBI" id="CHEBI:18420"/>
        <label>1</label>
        <note>catalytic</note>
    </ligand>
</feature>
<dbReference type="RefSeq" id="WP_050430034.1">
    <property type="nucleotide sequence ID" value="NZ_CP012159.1"/>
</dbReference>
<feature type="binding site" evidence="1">
    <location>
        <position position="91"/>
    </location>
    <ligand>
        <name>Mg(2+)</name>
        <dbReference type="ChEBI" id="CHEBI:18420"/>
        <label>1</label>
        <note>catalytic</note>
    </ligand>
</feature>
<dbReference type="PROSITE" id="PS00630">
    <property type="entry name" value="IMP_2"/>
    <property type="match status" value="1"/>
</dbReference>
<evidence type="ECO:0000256" key="1">
    <source>
        <dbReference type="PIRSR" id="PIRSR600760-2"/>
    </source>
</evidence>
<dbReference type="InterPro" id="IPR000760">
    <property type="entry name" value="Inositol_monophosphatase-like"/>
</dbReference>
<proteinExistence type="predicted"/>
<dbReference type="GO" id="GO:0046872">
    <property type="term" value="F:metal ion binding"/>
    <property type="evidence" value="ECO:0007669"/>
    <property type="project" value="UniProtKB-KW"/>
</dbReference>
<keyword evidence="4" id="KW-1185">Reference proteome</keyword>
<dbReference type="PANTHER" id="PTHR43028:SF5">
    <property type="entry name" value="3'(2'),5'-BISPHOSPHATE NUCLEOTIDASE 1"/>
    <property type="match status" value="1"/>
</dbReference>
<feature type="binding site" evidence="1">
    <location>
        <position position="68"/>
    </location>
    <ligand>
        <name>Mg(2+)</name>
        <dbReference type="ChEBI" id="CHEBI:18420"/>
        <label>1</label>
        <note>catalytic</note>
    </ligand>
</feature>
<organism evidence="3 4">
    <name type="scientific">Chondromyces crocatus</name>
    <dbReference type="NCBI Taxonomy" id="52"/>
    <lineage>
        <taxon>Bacteria</taxon>
        <taxon>Pseudomonadati</taxon>
        <taxon>Myxococcota</taxon>
        <taxon>Polyangia</taxon>
        <taxon>Polyangiales</taxon>
        <taxon>Polyangiaceae</taxon>
        <taxon>Chondromyces</taxon>
    </lineage>
</organism>
<dbReference type="Gene3D" id="3.30.540.10">
    <property type="entry name" value="Fructose-1,6-Bisphosphatase, subunit A, domain 1"/>
    <property type="match status" value="1"/>
</dbReference>
<dbReference type="SUPFAM" id="SSF56655">
    <property type="entry name" value="Carbohydrate phosphatase"/>
    <property type="match status" value="1"/>
</dbReference>